<dbReference type="InterPro" id="IPR047111">
    <property type="entry name" value="YbaP-like"/>
</dbReference>
<dbReference type="OrthoDB" id="9806326at2"/>
<dbReference type="Proteomes" id="UP000198346">
    <property type="component" value="Unassembled WGS sequence"/>
</dbReference>
<evidence type="ECO:0008006" key="4">
    <source>
        <dbReference type="Google" id="ProtNLM"/>
    </source>
</evidence>
<keyword evidence="3" id="KW-1185">Reference proteome</keyword>
<organism evidence="2 3">
    <name type="scientific">Amphiplicatus metriothermophilus</name>
    <dbReference type="NCBI Taxonomy" id="1519374"/>
    <lineage>
        <taxon>Bacteria</taxon>
        <taxon>Pseudomonadati</taxon>
        <taxon>Pseudomonadota</taxon>
        <taxon>Alphaproteobacteria</taxon>
        <taxon>Parvularculales</taxon>
        <taxon>Parvularculaceae</taxon>
        <taxon>Amphiplicatus</taxon>
    </lineage>
</organism>
<dbReference type="CDD" id="cd14789">
    <property type="entry name" value="Tiki"/>
    <property type="match status" value="1"/>
</dbReference>
<dbReference type="PANTHER" id="PTHR40590">
    <property type="entry name" value="CYTOPLASMIC PROTEIN-RELATED"/>
    <property type="match status" value="1"/>
</dbReference>
<keyword evidence="1" id="KW-0732">Signal</keyword>
<name>A0A239PVX2_9PROT</name>
<proteinExistence type="predicted"/>
<feature type="signal peptide" evidence="1">
    <location>
        <begin position="1"/>
        <end position="22"/>
    </location>
</feature>
<dbReference type="Pfam" id="PF01963">
    <property type="entry name" value="TraB_PrgY_gumN"/>
    <property type="match status" value="1"/>
</dbReference>
<dbReference type="EMBL" id="FZQA01000004">
    <property type="protein sequence ID" value="SNT74096.1"/>
    <property type="molecule type" value="Genomic_DNA"/>
</dbReference>
<evidence type="ECO:0000313" key="2">
    <source>
        <dbReference type="EMBL" id="SNT74096.1"/>
    </source>
</evidence>
<dbReference type="InterPro" id="IPR002816">
    <property type="entry name" value="TraB/PrgY/GumN_fam"/>
</dbReference>
<accession>A0A239PVX2</accession>
<dbReference type="PANTHER" id="PTHR40590:SF1">
    <property type="entry name" value="CYTOPLASMIC PROTEIN"/>
    <property type="match status" value="1"/>
</dbReference>
<feature type="chain" id="PRO_5012896071" description="TraB family protein" evidence="1">
    <location>
        <begin position="23"/>
        <end position="312"/>
    </location>
</feature>
<reference evidence="2 3" key="1">
    <citation type="submission" date="2017-07" db="EMBL/GenBank/DDBJ databases">
        <authorList>
            <person name="Sun Z.S."/>
            <person name="Albrecht U."/>
            <person name="Echele G."/>
            <person name="Lee C.C."/>
        </authorList>
    </citation>
    <scope>NUCLEOTIDE SEQUENCE [LARGE SCALE GENOMIC DNA]</scope>
    <source>
        <strain evidence="2 3">CGMCC 1.12710</strain>
    </source>
</reference>
<evidence type="ECO:0000256" key="1">
    <source>
        <dbReference type="SAM" id="SignalP"/>
    </source>
</evidence>
<dbReference type="RefSeq" id="WP_089412474.1">
    <property type="nucleotide sequence ID" value="NZ_FZQA01000004.1"/>
</dbReference>
<evidence type="ECO:0000313" key="3">
    <source>
        <dbReference type="Proteomes" id="UP000198346"/>
    </source>
</evidence>
<dbReference type="AlphaFoldDB" id="A0A239PVX2"/>
<protein>
    <recommendedName>
        <fullName evidence="4">TraB family protein</fullName>
    </recommendedName>
</protein>
<sequence>MRFFRRLAVLFAAAAFCLPPAAAREAPPPGTAVPPMWRLADADSEIWLLGTFHILPKELDWRSPPVAAAFDAAETVWFEAEVDTPAARQKTVQVVMTQGFNPPGETLSAMLAPEDARRLAEVARELGLPLSAIDPMRPWQAFLTLSVQFIVNQGFDPGSGVETKLLAEARAAGRELRFFETVEEQLALFTSLDPETEKKLLVVTLREWDKQQEQFDALFEAWRTGDAESIDQLMNETLRAEAPKVYDALIVRRNEAWTEEIAHVMAGSGRALVAVGAAHLAGDRSLPALLREKGFAVERYGLETAEQADVRN</sequence>
<gene>
    <name evidence="2" type="ORF">SAMN06297382_2001</name>
</gene>